<dbReference type="AlphaFoldDB" id="A0A0L6VYX4"/>
<feature type="transmembrane region" description="Helical" evidence="6">
    <location>
        <begin position="326"/>
        <end position="345"/>
    </location>
</feature>
<protein>
    <submittedName>
        <fullName evidence="7">Inner-membrane translocator</fullName>
    </submittedName>
</protein>
<accession>A0A0L6VYX4</accession>
<feature type="transmembrane region" description="Helical" evidence="6">
    <location>
        <begin position="206"/>
        <end position="224"/>
    </location>
</feature>
<comment type="subcellular location">
    <subcellularLocation>
        <location evidence="1">Cell membrane</location>
        <topology evidence="1">Multi-pass membrane protein</topology>
    </subcellularLocation>
</comment>
<dbReference type="PANTHER" id="PTHR47089:SF1">
    <property type="entry name" value="GUANOSINE ABC TRANSPORTER PERMEASE PROTEIN NUPP"/>
    <property type="match status" value="1"/>
</dbReference>
<dbReference type="GO" id="GO:0005886">
    <property type="term" value="C:plasma membrane"/>
    <property type="evidence" value="ECO:0007669"/>
    <property type="project" value="UniProtKB-SubCell"/>
</dbReference>
<reference evidence="8" key="1">
    <citation type="submission" date="2015-07" db="EMBL/GenBank/DDBJ databases">
        <title>Complete Genome of Thermincola ferriacetica strain Z-0001T.</title>
        <authorList>
            <person name="Lusk B."/>
            <person name="Badalamenti J.P."/>
            <person name="Parameswaran P."/>
            <person name="Bond D.R."/>
            <person name="Torres C.I."/>
        </authorList>
    </citation>
    <scope>NUCLEOTIDE SEQUENCE [LARGE SCALE GENOMIC DNA]</scope>
    <source>
        <strain evidence="8">Z-0001</strain>
    </source>
</reference>
<keyword evidence="3 6" id="KW-0812">Transmembrane</keyword>
<evidence type="ECO:0000313" key="7">
    <source>
        <dbReference type="EMBL" id="KNZ68527.1"/>
    </source>
</evidence>
<dbReference type="InterPro" id="IPR001851">
    <property type="entry name" value="ABC_transp_permease"/>
</dbReference>
<feature type="transmembrane region" description="Helical" evidence="6">
    <location>
        <begin position="288"/>
        <end position="314"/>
    </location>
</feature>
<feature type="transmembrane region" description="Helical" evidence="6">
    <location>
        <begin position="26"/>
        <end position="46"/>
    </location>
</feature>
<dbReference type="Proteomes" id="UP000037175">
    <property type="component" value="Unassembled WGS sequence"/>
</dbReference>
<organism evidence="7 8">
    <name type="scientific">Thermincola ferriacetica</name>
    <dbReference type="NCBI Taxonomy" id="281456"/>
    <lineage>
        <taxon>Bacteria</taxon>
        <taxon>Bacillati</taxon>
        <taxon>Bacillota</taxon>
        <taxon>Clostridia</taxon>
        <taxon>Eubacteriales</taxon>
        <taxon>Thermincolaceae</taxon>
        <taxon>Thermincola</taxon>
    </lineage>
</organism>
<dbReference type="RefSeq" id="WP_052218899.1">
    <property type="nucleotide sequence ID" value="NZ_LGTE01000028.1"/>
</dbReference>
<keyword evidence="4 6" id="KW-1133">Transmembrane helix</keyword>
<evidence type="ECO:0000313" key="8">
    <source>
        <dbReference type="Proteomes" id="UP000037175"/>
    </source>
</evidence>
<comment type="caution">
    <text evidence="7">The sequence shown here is derived from an EMBL/GenBank/DDBJ whole genome shotgun (WGS) entry which is preliminary data.</text>
</comment>
<feature type="transmembrane region" description="Helical" evidence="6">
    <location>
        <begin position="102"/>
        <end position="120"/>
    </location>
</feature>
<evidence type="ECO:0000256" key="1">
    <source>
        <dbReference type="ARBA" id="ARBA00004651"/>
    </source>
</evidence>
<keyword evidence="2" id="KW-1003">Cell membrane</keyword>
<proteinExistence type="predicted"/>
<dbReference type="Pfam" id="PF02653">
    <property type="entry name" value="BPD_transp_2"/>
    <property type="match status" value="1"/>
</dbReference>
<evidence type="ECO:0000256" key="6">
    <source>
        <dbReference type="SAM" id="Phobius"/>
    </source>
</evidence>
<dbReference type="GO" id="GO:0022857">
    <property type="term" value="F:transmembrane transporter activity"/>
    <property type="evidence" value="ECO:0007669"/>
    <property type="project" value="InterPro"/>
</dbReference>
<gene>
    <name evidence="7" type="ORF">Tfer_2922</name>
</gene>
<keyword evidence="5 6" id="KW-0472">Membrane</keyword>
<evidence type="ECO:0000256" key="2">
    <source>
        <dbReference type="ARBA" id="ARBA00022475"/>
    </source>
</evidence>
<evidence type="ECO:0000256" key="3">
    <source>
        <dbReference type="ARBA" id="ARBA00022692"/>
    </source>
</evidence>
<dbReference type="PANTHER" id="PTHR47089">
    <property type="entry name" value="ABC TRANSPORTER, PERMEASE PROTEIN"/>
    <property type="match status" value="1"/>
</dbReference>
<sequence length="366" mass="39453">MSGLPIGNHRVLVFEKRDDTSKTAMVLNPILSVILALLVGAVFLAVSGHNPLEIYSAMITGAFGSSYSLSETVVKATPLLLCGLAVSIAFRMQLWNIGAEGQFYMGAVAASWFALFHSTGSRFLDLSLMLLVAFLAGGLWGLLPAVPRALWKVNETITTLMLNYVAILFSNYLVYGPWKDPKGMNFPLTAIFPSSTLLPVLGNTRIHLGLIFGLVLAIILYIVLWHTKWGYEIRVIGESPVAARYAGMNIAKNILLVMALSGGLAGIAGMTEVSGITQRLQPNLSPGYGYSAIIVAWLARLNPFAIILVSFLFGGLMVGGYNMQTLGLPASVVSMLQGAILFFILGSEIFTRYSLKLKATQKKGVV</sequence>
<feature type="transmembrane region" description="Helical" evidence="6">
    <location>
        <begin position="157"/>
        <end position="175"/>
    </location>
</feature>
<dbReference type="CDD" id="cd06580">
    <property type="entry name" value="TM_PBP1_transp_TpRbsC_like"/>
    <property type="match status" value="1"/>
</dbReference>
<feature type="transmembrane region" description="Helical" evidence="6">
    <location>
        <begin position="126"/>
        <end position="145"/>
    </location>
</feature>
<name>A0A0L6VYX4_9FIRM</name>
<dbReference type="PATRIC" id="fig|281456.6.peg.3056"/>
<dbReference type="EMBL" id="LGTE01000028">
    <property type="protein sequence ID" value="KNZ68527.1"/>
    <property type="molecule type" value="Genomic_DNA"/>
</dbReference>
<evidence type="ECO:0000256" key="4">
    <source>
        <dbReference type="ARBA" id="ARBA00022989"/>
    </source>
</evidence>
<keyword evidence="8" id="KW-1185">Reference proteome</keyword>
<evidence type="ECO:0000256" key="5">
    <source>
        <dbReference type="ARBA" id="ARBA00023136"/>
    </source>
</evidence>
<feature type="transmembrane region" description="Helical" evidence="6">
    <location>
        <begin position="73"/>
        <end position="90"/>
    </location>
</feature>
<feature type="transmembrane region" description="Helical" evidence="6">
    <location>
        <begin position="254"/>
        <end position="276"/>
    </location>
</feature>